<accession>D9S996</accession>
<dbReference type="Proteomes" id="UP000000517">
    <property type="component" value="Chromosome"/>
</dbReference>
<protein>
    <submittedName>
        <fullName evidence="4">RsbU domain protein</fullName>
    </submittedName>
</protein>
<dbReference type="STRING" id="59374.FSU_1028"/>
<dbReference type="PANTHER" id="PTHR43156:SF2">
    <property type="entry name" value="STAGE II SPORULATION PROTEIN E"/>
    <property type="match status" value="1"/>
</dbReference>
<feature type="transmembrane region" description="Helical" evidence="2">
    <location>
        <begin position="46"/>
        <end position="64"/>
    </location>
</feature>
<dbReference type="GO" id="GO:0016791">
    <property type="term" value="F:phosphatase activity"/>
    <property type="evidence" value="ECO:0007669"/>
    <property type="project" value="TreeGrafter"/>
</dbReference>
<dbReference type="eggNOG" id="COG2208">
    <property type="taxonomic scope" value="Bacteria"/>
</dbReference>
<feature type="transmembrane region" description="Helical" evidence="2">
    <location>
        <begin position="156"/>
        <end position="179"/>
    </location>
</feature>
<dbReference type="Gene3D" id="6.10.340.10">
    <property type="match status" value="1"/>
</dbReference>
<feature type="transmembrane region" description="Helical" evidence="2">
    <location>
        <begin position="234"/>
        <end position="255"/>
    </location>
</feature>
<evidence type="ECO:0000256" key="1">
    <source>
        <dbReference type="ARBA" id="ARBA00022801"/>
    </source>
</evidence>
<dbReference type="SUPFAM" id="SSF81606">
    <property type="entry name" value="PP2C-like"/>
    <property type="match status" value="1"/>
</dbReference>
<dbReference type="InterPro" id="IPR036457">
    <property type="entry name" value="PPM-type-like_dom_sf"/>
</dbReference>
<dbReference type="InterPro" id="IPR001932">
    <property type="entry name" value="PPM-type_phosphatase-like_dom"/>
</dbReference>
<dbReference type="SMART" id="SM00331">
    <property type="entry name" value="PP2C_SIG"/>
    <property type="match status" value="1"/>
</dbReference>
<keyword evidence="2" id="KW-0812">Transmembrane</keyword>
<dbReference type="HOGENOM" id="CLU_393639_0_0_0"/>
<name>D9S996_FIBSS</name>
<feature type="domain" description="PPM-type phosphatase" evidence="3">
    <location>
        <begin position="395"/>
        <end position="612"/>
    </location>
</feature>
<feature type="transmembrane region" description="Helical" evidence="2">
    <location>
        <begin position="275"/>
        <end position="297"/>
    </location>
</feature>
<proteinExistence type="predicted"/>
<evidence type="ECO:0000256" key="2">
    <source>
        <dbReference type="SAM" id="Phobius"/>
    </source>
</evidence>
<dbReference type="InterPro" id="IPR052016">
    <property type="entry name" value="Bact_Sigma-Reg"/>
</dbReference>
<evidence type="ECO:0000313" key="5">
    <source>
        <dbReference type="Proteomes" id="UP000000517"/>
    </source>
</evidence>
<organism evidence="4 5">
    <name type="scientific">Fibrobacter succinogenes (strain ATCC 19169 / S85)</name>
    <dbReference type="NCBI Taxonomy" id="59374"/>
    <lineage>
        <taxon>Bacteria</taxon>
        <taxon>Pseudomonadati</taxon>
        <taxon>Fibrobacterota</taxon>
        <taxon>Fibrobacteria</taxon>
        <taxon>Fibrobacterales</taxon>
        <taxon>Fibrobacteraceae</taxon>
        <taxon>Fibrobacter</taxon>
    </lineage>
</organism>
<feature type="transmembrane region" description="Helical" evidence="2">
    <location>
        <begin position="111"/>
        <end position="135"/>
    </location>
</feature>
<reference evidence="5" key="1">
    <citation type="submission" date="2010-08" db="EMBL/GenBank/DDBJ databases">
        <title>Complete sequence of Fibrobacter succinogenes subsp. succinogenes S85.</title>
        <authorList>
            <person name="Durkin A.S."/>
            <person name="Nelson K.E."/>
            <person name="Morrison M."/>
            <person name="Forsberg C.W."/>
            <person name="Wilson D.B."/>
            <person name="Russell J.B."/>
            <person name="Cann I.K.O."/>
            <person name="Mackie R.I."/>
            <person name="White B.A."/>
        </authorList>
    </citation>
    <scope>NUCLEOTIDE SEQUENCE [LARGE SCALE GENOMIC DNA]</scope>
    <source>
        <strain evidence="5">ATCC 19169 / S85</strain>
    </source>
</reference>
<keyword evidence="1" id="KW-0378">Hydrolase</keyword>
<sequence>MLFVFCAPKAILNHSRNWRNAFLLLLQKMFILKIKKEFFMKNIHKYILIVLICGLIFFILGYPCRELFRISSTTEVRIVAALPLLFGISFGFAGVLGCAIANLIADIISGYDAIIFIPGFFVQIIYGYVPAVIWNRLRKNDKNKFKLDKVYKNVQYMLIVIFDSLATAFMVVSVIKLKYDEQYFSMLSANIFFNQFITMVIIGIPYLICASLFRQRKIRKKQKKSTKFIFSFSLNEKFILFFLVTSIVISVAIGITSYPSIALKYGEDNLNLWSYVYFYIGAILNIGIWVSLGFLYYMERTVTKPIESMSEIAKTFGQNTDIYERIHNTLQKCQQYIYFTSEVGKLARSYEEIATELDEYVKHLTEATAKQQKVHTELSIATTIQRASLSKPVEVDGFDNYAMMRPALEVGGDFYDNLMIDDDHLALVIADVSGKGVPAALFMMVSKIVLRHNLQQGLSPAEALNRANDELAEHNVHDMFVTCLCGVLNIKTGHLVYANAGHEKPFIKHENGDFEVATLKSGFVLAGMEGYKYKEFEAQLKPGDTIFTYTDGVPEATNEKDEEFGMERLQKVLNDSKDDSIRLLCRKVRMAVKEFAGNAPQFDDITMLAFKMK</sequence>
<dbReference type="AlphaFoldDB" id="D9S996"/>
<keyword evidence="2" id="KW-0472">Membrane</keyword>
<feature type="transmembrane region" description="Helical" evidence="2">
    <location>
        <begin position="191"/>
        <end position="213"/>
    </location>
</feature>
<keyword evidence="2" id="KW-1133">Transmembrane helix</keyword>
<evidence type="ECO:0000313" key="4">
    <source>
        <dbReference type="EMBL" id="ADL27196.1"/>
    </source>
</evidence>
<dbReference type="EMBL" id="CP002158">
    <property type="protein sequence ID" value="ADL27196.1"/>
    <property type="molecule type" value="Genomic_DNA"/>
</dbReference>
<feature type="transmembrane region" description="Helical" evidence="2">
    <location>
        <begin position="76"/>
        <end position="105"/>
    </location>
</feature>
<dbReference type="Pfam" id="PF07228">
    <property type="entry name" value="SpoIIE"/>
    <property type="match status" value="1"/>
</dbReference>
<dbReference type="Gene3D" id="3.60.40.10">
    <property type="entry name" value="PPM-type phosphatase domain"/>
    <property type="match status" value="1"/>
</dbReference>
<dbReference type="PATRIC" id="fig|59374.8.peg.995"/>
<dbReference type="KEGG" id="fsc:FSU_1028"/>
<evidence type="ECO:0000259" key="3">
    <source>
        <dbReference type="SMART" id="SM00331"/>
    </source>
</evidence>
<gene>
    <name evidence="4" type="ordered locus">FSU_1028</name>
</gene>
<dbReference type="PANTHER" id="PTHR43156">
    <property type="entry name" value="STAGE II SPORULATION PROTEIN E-RELATED"/>
    <property type="match status" value="1"/>
</dbReference>